<dbReference type="AlphaFoldDB" id="A0A1B7TIE3"/>
<evidence type="ECO:0000256" key="3">
    <source>
        <dbReference type="ARBA" id="ARBA00022737"/>
    </source>
</evidence>
<evidence type="ECO:0000313" key="6">
    <source>
        <dbReference type="EMBL" id="OBA28517.1"/>
    </source>
</evidence>
<comment type="subcellular location">
    <subcellularLocation>
        <location evidence="1">Nucleus</location>
    </subcellularLocation>
</comment>
<dbReference type="PANTHER" id="PTHR17204">
    <property type="entry name" value="PRE-MRNA PROCESSING PROTEIN PRP39-RELATED"/>
    <property type="match status" value="1"/>
</dbReference>
<keyword evidence="3" id="KW-0677">Repeat</keyword>
<evidence type="ECO:0000256" key="1">
    <source>
        <dbReference type="ARBA" id="ARBA00004123"/>
    </source>
</evidence>
<dbReference type="PANTHER" id="PTHR17204:SF23">
    <property type="entry name" value="U1 SMALL NUCLEAR RIBONUCLEOPROTEIN COMPONENT PRP42"/>
    <property type="match status" value="1"/>
</dbReference>
<sequence>MNIVSHIDTDLEFQKLSKTLAKKPLVLNNWEKIINHLLKNYYKNSKLEDEDEKQKIIILLRDSYESMLTIFPYLENYVIEYANFELEQGNYKKFHIIYKESLRKMNNRSLLLWVSYLKTLVDKKTLLKIERKFLLHKFEDAEKYIGKHYHSQPFWNIYLLFLKKYYISNPTIYLSKLRQLLGLHIYDFAYNFRLWFKELESVNDLKQLNLFYNMKKMEIPKLLKPREKLELMKFKIKNIYKKMYKKIEIKVMKLYNNYELPLTVYKQSNLYYTSPKIPLSPTFVQLWVNYITYAISTKDKYYTMLIFQRALISSSMAHSKIVWLYYIKWLTSCKDYTSAKEILKQSIHFTTIKRN</sequence>
<proteinExistence type="predicted"/>
<dbReference type="GO" id="GO:0030627">
    <property type="term" value="F:pre-mRNA 5'-splice site binding"/>
    <property type="evidence" value="ECO:0007669"/>
    <property type="project" value="TreeGrafter"/>
</dbReference>
<evidence type="ECO:0000313" key="7">
    <source>
        <dbReference type="Proteomes" id="UP000092321"/>
    </source>
</evidence>
<dbReference type="GO" id="GO:0071004">
    <property type="term" value="C:U2-type prespliceosome"/>
    <property type="evidence" value="ECO:0007669"/>
    <property type="project" value="TreeGrafter"/>
</dbReference>
<dbReference type="EMBL" id="LXPE01000003">
    <property type="protein sequence ID" value="OBA28517.1"/>
    <property type="molecule type" value="Genomic_DNA"/>
</dbReference>
<organism evidence="6 7">
    <name type="scientific">Hanseniaspora valbyensis NRRL Y-1626</name>
    <dbReference type="NCBI Taxonomy" id="766949"/>
    <lineage>
        <taxon>Eukaryota</taxon>
        <taxon>Fungi</taxon>
        <taxon>Dikarya</taxon>
        <taxon>Ascomycota</taxon>
        <taxon>Saccharomycotina</taxon>
        <taxon>Saccharomycetes</taxon>
        <taxon>Saccharomycodales</taxon>
        <taxon>Saccharomycodaceae</taxon>
        <taxon>Hanseniaspora</taxon>
    </lineage>
</organism>
<dbReference type="SUPFAM" id="SSF48452">
    <property type="entry name" value="TPR-like"/>
    <property type="match status" value="1"/>
</dbReference>
<keyword evidence="4" id="KW-0508">mRNA splicing</keyword>
<evidence type="ECO:0000256" key="2">
    <source>
        <dbReference type="ARBA" id="ARBA00022664"/>
    </source>
</evidence>
<dbReference type="Proteomes" id="UP000092321">
    <property type="component" value="Unassembled WGS sequence"/>
</dbReference>
<dbReference type="OrthoDB" id="10265668at2759"/>
<keyword evidence="7" id="KW-1185">Reference proteome</keyword>
<keyword evidence="5" id="KW-0539">Nucleus</keyword>
<keyword evidence="2" id="KW-0507">mRNA processing</keyword>
<comment type="caution">
    <text evidence="6">The sequence shown here is derived from an EMBL/GenBank/DDBJ whole genome shotgun (WGS) entry which is preliminary data.</text>
</comment>
<accession>A0A1B7TIE3</accession>
<dbReference type="Gene3D" id="1.25.40.10">
    <property type="entry name" value="Tetratricopeptide repeat domain"/>
    <property type="match status" value="1"/>
</dbReference>
<dbReference type="GO" id="GO:0000395">
    <property type="term" value="P:mRNA 5'-splice site recognition"/>
    <property type="evidence" value="ECO:0007669"/>
    <property type="project" value="TreeGrafter"/>
</dbReference>
<reference evidence="7" key="1">
    <citation type="journal article" date="2016" name="Proc. Natl. Acad. Sci. U.S.A.">
        <title>Comparative genomics of biotechnologically important yeasts.</title>
        <authorList>
            <person name="Riley R."/>
            <person name="Haridas S."/>
            <person name="Wolfe K.H."/>
            <person name="Lopes M.R."/>
            <person name="Hittinger C.T."/>
            <person name="Goeker M."/>
            <person name="Salamov A.A."/>
            <person name="Wisecaver J.H."/>
            <person name="Long T.M."/>
            <person name="Calvey C.H."/>
            <person name="Aerts A.L."/>
            <person name="Barry K.W."/>
            <person name="Choi C."/>
            <person name="Clum A."/>
            <person name="Coughlan A.Y."/>
            <person name="Deshpande S."/>
            <person name="Douglass A.P."/>
            <person name="Hanson S.J."/>
            <person name="Klenk H.-P."/>
            <person name="LaButti K.M."/>
            <person name="Lapidus A."/>
            <person name="Lindquist E.A."/>
            <person name="Lipzen A.M."/>
            <person name="Meier-Kolthoff J.P."/>
            <person name="Ohm R.A."/>
            <person name="Otillar R.P."/>
            <person name="Pangilinan J.L."/>
            <person name="Peng Y."/>
            <person name="Rokas A."/>
            <person name="Rosa C.A."/>
            <person name="Scheuner C."/>
            <person name="Sibirny A.A."/>
            <person name="Slot J.C."/>
            <person name="Stielow J.B."/>
            <person name="Sun H."/>
            <person name="Kurtzman C.P."/>
            <person name="Blackwell M."/>
            <person name="Grigoriev I.V."/>
            <person name="Jeffries T.W."/>
        </authorList>
    </citation>
    <scope>NUCLEOTIDE SEQUENCE [LARGE SCALE GENOMIC DNA]</scope>
    <source>
        <strain evidence="7">NRRL Y-1626</strain>
    </source>
</reference>
<gene>
    <name evidence="6" type="ORF">HANVADRAFT_47194</name>
</gene>
<evidence type="ECO:0008006" key="8">
    <source>
        <dbReference type="Google" id="ProtNLM"/>
    </source>
</evidence>
<name>A0A1B7TIE3_9ASCO</name>
<dbReference type="GO" id="GO:0005685">
    <property type="term" value="C:U1 snRNP"/>
    <property type="evidence" value="ECO:0007669"/>
    <property type="project" value="TreeGrafter"/>
</dbReference>
<dbReference type="GO" id="GO:0000243">
    <property type="term" value="C:commitment complex"/>
    <property type="evidence" value="ECO:0007669"/>
    <property type="project" value="TreeGrafter"/>
</dbReference>
<evidence type="ECO:0000256" key="4">
    <source>
        <dbReference type="ARBA" id="ARBA00023187"/>
    </source>
</evidence>
<dbReference type="InterPro" id="IPR011990">
    <property type="entry name" value="TPR-like_helical_dom_sf"/>
</dbReference>
<dbReference type="Pfam" id="PF23240">
    <property type="entry name" value="HAT_PRP39_N"/>
    <property type="match status" value="1"/>
</dbReference>
<protein>
    <recommendedName>
        <fullName evidence="8">U3 small nucleolar RNA-associated protein 6</fullName>
    </recommendedName>
</protein>
<evidence type="ECO:0000256" key="5">
    <source>
        <dbReference type="ARBA" id="ARBA00023242"/>
    </source>
</evidence>